<accession>A0ABW2Z0T7</accession>
<proteinExistence type="predicted"/>
<dbReference type="EMBL" id="JBHTHU010000021">
    <property type="protein sequence ID" value="MFD0751911.1"/>
    <property type="molecule type" value="Genomic_DNA"/>
</dbReference>
<sequence>MKNILILIIVLSFTSVYAQKLPNVQQISLRSPANVKIDGKATEWGNKWQAYNKGTGFFYNVANNAGYLYIIIHATDAPVTRKIIGGGISLTISTDRKTDNAVRLTYPVLAYENKKYINYNNAKVIDGEPSGIYPDSTITANNKKLLTMAKILSFGKVNGSDTVLSVYNNYGIQAAMLFNNKMELTVELALDLKLLKPIINGLSKFTYHIECNGMEIMNLNGFDIVYNPDGTSKMKPRPGALAPLEIEQASYTTDFFGEYTLAKSDRE</sequence>
<organism evidence="1 2">
    <name type="scientific">Mucilaginibacter calamicampi</name>
    <dbReference type="NCBI Taxonomy" id="1302352"/>
    <lineage>
        <taxon>Bacteria</taxon>
        <taxon>Pseudomonadati</taxon>
        <taxon>Bacteroidota</taxon>
        <taxon>Sphingobacteriia</taxon>
        <taxon>Sphingobacteriales</taxon>
        <taxon>Sphingobacteriaceae</taxon>
        <taxon>Mucilaginibacter</taxon>
    </lineage>
</organism>
<name>A0ABW2Z0T7_9SPHI</name>
<protein>
    <submittedName>
        <fullName evidence="1">Uncharacterized protein</fullName>
    </submittedName>
</protein>
<evidence type="ECO:0000313" key="2">
    <source>
        <dbReference type="Proteomes" id="UP001596958"/>
    </source>
</evidence>
<evidence type="ECO:0000313" key="1">
    <source>
        <dbReference type="EMBL" id="MFD0751911.1"/>
    </source>
</evidence>
<reference evidence="2" key="1">
    <citation type="journal article" date="2019" name="Int. J. Syst. Evol. Microbiol.">
        <title>The Global Catalogue of Microorganisms (GCM) 10K type strain sequencing project: providing services to taxonomists for standard genome sequencing and annotation.</title>
        <authorList>
            <consortium name="The Broad Institute Genomics Platform"/>
            <consortium name="The Broad Institute Genome Sequencing Center for Infectious Disease"/>
            <person name="Wu L."/>
            <person name="Ma J."/>
        </authorList>
    </citation>
    <scope>NUCLEOTIDE SEQUENCE [LARGE SCALE GENOMIC DNA]</scope>
    <source>
        <strain evidence="2">CCUG 63418</strain>
    </source>
</reference>
<comment type="caution">
    <text evidence="1">The sequence shown here is derived from an EMBL/GenBank/DDBJ whole genome shotgun (WGS) entry which is preliminary data.</text>
</comment>
<dbReference type="RefSeq" id="WP_377102222.1">
    <property type="nucleotide sequence ID" value="NZ_JBHTHU010000021.1"/>
</dbReference>
<keyword evidence="2" id="KW-1185">Reference proteome</keyword>
<dbReference type="Proteomes" id="UP001596958">
    <property type="component" value="Unassembled WGS sequence"/>
</dbReference>
<gene>
    <name evidence="1" type="ORF">ACFQZS_17290</name>
</gene>